<dbReference type="OrthoDB" id="6744268at2759"/>
<accession>A0A087T164</accession>
<feature type="non-terminal residue" evidence="1">
    <location>
        <position position="145"/>
    </location>
</feature>
<dbReference type="Proteomes" id="UP000054359">
    <property type="component" value="Unassembled WGS sequence"/>
</dbReference>
<dbReference type="STRING" id="407821.A0A087T164"/>
<protein>
    <submittedName>
        <fullName evidence="1">General transcription factor II-I repeat domain-containing protein 2</fullName>
    </submittedName>
</protein>
<name>A0A087T164_STEMI</name>
<dbReference type="EMBL" id="KK112921">
    <property type="protein sequence ID" value="KFM58853.1"/>
    <property type="molecule type" value="Genomic_DNA"/>
</dbReference>
<sequence>MEYKGKSIHKYSEEKWLRDFVYLVNITGHLNDLNYHLLGKDLLVFILYYFVKAFERKLILWESQLLNENSTHFQKLMECVKNSTTWNSHNYVQCISNSKEEFKSRFSNFCGNEIFIRMFSPFSVDVGSVPPELQLEFIDYSVTLH</sequence>
<dbReference type="PANTHER" id="PTHR45913:SF5">
    <property type="entry name" value="GENERAL TRANSCRIPTION FACTOR II-I REPEAT DOMAIN-CONTAINING PROTEIN 2A-LIKE PROTEIN"/>
    <property type="match status" value="1"/>
</dbReference>
<evidence type="ECO:0000313" key="2">
    <source>
        <dbReference type="Proteomes" id="UP000054359"/>
    </source>
</evidence>
<evidence type="ECO:0000313" key="1">
    <source>
        <dbReference type="EMBL" id="KFM58853.1"/>
    </source>
</evidence>
<dbReference type="PANTHER" id="PTHR45913">
    <property type="entry name" value="EPM2A-INTERACTING PROTEIN 1"/>
    <property type="match status" value="1"/>
</dbReference>
<gene>
    <name evidence="1" type="ORF">X975_26250</name>
</gene>
<organism evidence="1 2">
    <name type="scientific">Stegodyphus mimosarum</name>
    <name type="common">African social velvet spider</name>
    <dbReference type="NCBI Taxonomy" id="407821"/>
    <lineage>
        <taxon>Eukaryota</taxon>
        <taxon>Metazoa</taxon>
        <taxon>Ecdysozoa</taxon>
        <taxon>Arthropoda</taxon>
        <taxon>Chelicerata</taxon>
        <taxon>Arachnida</taxon>
        <taxon>Araneae</taxon>
        <taxon>Araneomorphae</taxon>
        <taxon>Entelegynae</taxon>
        <taxon>Eresoidea</taxon>
        <taxon>Eresidae</taxon>
        <taxon>Stegodyphus</taxon>
    </lineage>
</organism>
<proteinExistence type="predicted"/>
<reference evidence="1 2" key="1">
    <citation type="submission" date="2013-11" db="EMBL/GenBank/DDBJ databases">
        <title>Genome sequencing of Stegodyphus mimosarum.</title>
        <authorList>
            <person name="Bechsgaard J."/>
        </authorList>
    </citation>
    <scope>NUCLEOTIDE SEQUENCE [LARGE SCALE GENOMIC DNA]</scope>
</reference>
<dbReference type="AlphaFoldDB" id="A0A087T164"/>
<keyword evidence="2" id="KW-1185">Reference proteome</keyword>
<dbReference type="OMA" id="KMVENEM"/>